<accession>A0A061SMI7</accession>
<sequence length="159" mass="17230">PESPSSLEMSAKFLLIFFTVVSVISNSIAQPGFRGGLGALTSLDPARLRQALSQFPGASRGCVDKFVNQIETCAPYFETVQARFPDIEAADANALLSYVLSNPPSSRCCQAINDYNAARCICEPGTLPLARQFPARYWGLLEAGRCPQMTAPIYTPDMC</sequence>
<organism evidence="2">
    <name type="scientific">Tetraselmis sp. GSL018</name>
    <dbReference type="NCBI Taxonomy" id="582737"/>
    <lineage>
        <taxon>Eukaryota</taxon>
        <taxon>Viridiplantae</taxon>
        <taxon>Chlorophyta</taxon>
        <taxon>core chlorophytes</taxon>
        <taxon>Chlorodendrophyceae</taxon>
        <taxon>Chlorodendrales</taxon>
        <taxon>Chlorodendraceae</taxon>
        <taxon>Tetraselmis</taxon>
    </lineage>
</organism>
<feature type="non-terminal residue" evidence="2">
    <location>
        <position position="1"/>
    </location>
</feature>
<dbReference type="EMBL" id="GBEZ01000835">
    <property type="protein sequence ID" value="JAC84080.1"/>
    <property type="molecule type" value="Transcribed_RNA"/>
</dbReference>
<proteinExistence type="predicted"/>
<protein>
    <submittedName>
        <fullName evidence="2">Uncharacterized protein</fullName>
    </submittedName>
</protein>
<dbReference type="AlphaFoldDB" id="A0A061SMI7"/>
<gene>
    <name evidence="2" type="ORF">TSPGSL018_1813</name>
</gene>
<feature type="chain" id="PRO_5001606613" evidence="1">
    <location>
        <begin position="30"/>
        <end position="159"/>
    </location>
</feature>
<feature type="signal peptide" evidence="1">
    <location>
        <begin position="1"/>
        <end position="29"/>
    </location>
</feature>
<evidence type="ECO:0000313" key="2">
    <source>
        <dbReference type="EMBL" id="JAC84080.1"/>
    </source>
</evidence>
<name>A0A061SMI7_9CHLO</name>
<reference evidence="2" key="1">
    <citation type="submission" date="2014-05" db="EMBL/GenBank/DDBJ databases">
        <title>The transcriptome of the halophilic microalga Tetraselmis sp. GSL018 isolated from the Great Salt Lake, Utah.</title>
        <authorList>
            <person name="Jinkerson R.E."/>
            <person name="D'Adamo S."/>
            <person name="Posewitz M.C."/>
        </authorList>
    </citation>
    <scope>NUCLEOTIDE SEQUENCE</scope>
    <source>
        <strain evidence="2">GSL018</strain>
    </source>
</reference>
<keyword evidence="1" id="KW-0732">Signal</keyword>
<evidence type="ECO:0000256" key="1">
    <source>
        <dbReference type="SAM" id="SignalP"/>
    </source>
</evidence>